<feature type="chain" id="PRO_5023264364" description="S-adenosylmethionine decarboxylase alpha chain" evidence="14">
    <location>
        <begin position="694"/>
        <end position="749"/>
    </location>
</feature>
<dbReference type="Gene3D" id="3.40.50.300">
    <property type="entry name" value="P-loop containing nucleotide triphosphate hydrolases"/>
    <property type="match status" value="2"/>
</dbReference>
<feature type="modified residue" description="Pyruvic acid (Ser); by autocatalysis" evidence="14">
    <location>
        <position position="694"/>
    </location>
</feature>
<keyword evidence="2" id="KW-0547">Nucleotide-binding</keyword>
<dbReference type="InterPro" id="IPR027417">
    <property type="entry name" value="P-loop_NTPase"/>
</dbReference>
<dbReference type="RefSeq" id="WP_115611727.1">
    <property type="nucleotide sequence ID" value="NZ_JBHLZC010000004.1"/>
</dbReference>
<dbReference type="GO" id="GO:0033202">
    <property type="term" value="C:DNA helicase complex"/>
    <property type="evidence" value="ECO:0007669"/>
    <property type="project" value="TreeGrafter"/>
</dbReference>
<dbReference type="Gene3D" id="3.30.360.110">
    <property type="entry name" value="S-adenosylmethionine decarboxylase domain"/>
    <property type="match status" value="1"/>
</dbReference>
<dbReference type="NCBIfam" id="TIGR03330">
    <property type="entry name" value="SAM_DCase_Bsu"/>
    <property type="match status" value="1"/>
</dbReference>
<proteinExistence type="inferred from homology"/>
<evidence type="ECO:0000256" key="14">
    <source>
        <dbReference type="HAMAP-Rule" id="MF_00464"/>
    </source>
</evidence>
<feature type="active site" description="Proton acceptor; for processing activity" evidence="14">
    <location>
        <position position="699"/>
    </location>
</feature>
<evidence type="ECO:0000313" key="18">
    <source>
        <dbReference type="EMBL" id="SUX23241.1"/>
    </source>
</evidence>
<dbReference type="HAMAP" id="MF_00464">
    <property type="entry name" value="AdoMetDC_1"/>
    <property type="match status" value="1"/>
</dbReference>
<dbReference type="InterPro" id="IPR027785">
    <property type="entry name" value="UvrD-like_helicase_C"/>
</dbReference>
<evidence type="ECO:0000259" key="16">
    <source>
        <dbReference type="Pfam" id="PF13361"/>
    </source>
</evidence>
<evidence type="ECO:0000256" key="3">
    <source>
        <dbReference type="ARBA" id="ARBA00022793"/>
    </source>
</evidence>
<keyword evidence="11 14" id="KW-0456">Lyase</keyword>
<keyword evidence="3 14" id="KW-0210">Decarboxylase</keyword>
<evidence type="ECO:0000259" key="17">
    <source>
        <dbReference type="Pfam" id="PF13538"/>
    </source>
</evidence>
<dbReference type="InterPro" id="IPR000212">
    <property type="entry name" value="DNA_helicase_UvrD/REP"/>
</dbReference>
<evidence type="ECO:0000256" key="4">
    <source>
        <dbReference type="ARBA" id="ARBA00022801"/>
    </source>
</evidence>
<evidence type="ECO:0000256" key="8">
    <source>
        <dbReference type="ARBA" id="ARBA00023066"/>
    </source>
</evidence>
<dbReference type="SUPFAM" id="SSF52540">
    <property type="entry name" value="P-loop containing nucleoside triphosphate hydrolases"/>
    <property type="match status" value="1"/>
</dbReference>
<dbReference type="Pfam" id="PF08378">
    <property type="entry name" value="NERD"/>
    <property type="match status" value="1"/>
</dbReference>
<dbReference type="Pfam" id="PF13245">
    <property type="entry name" value="AAA_19"/>
    <property type="match status" value="1"/>
</dbReference>
<keyword evidence="4" id="KW-0378">Hydrolase</keyword>
<comment type="pathway">
    <text evidence="14">Amine and polyamine biosynthesis; S-adenosylmethioninamine biosynthesis; S-adenosylmethioninamine from S-adenosyl-L-methionine: step 1/1.</text>
</comment>
<dbReference type="GO" id="GO:0008295">
    <property type="term" value="P:spermidine biosynthetic process"/>
    <property type="evidence" value="ECO:0007669"/>
    <property type="project" value="UniProtKB-UniRule"/>
</dbReference>
<feature type="domain" description="UvrD-like helicase C-terminal" evidence="17">
    <location>
        <begin position="560"/>
        <end position="610"/>
    </location>
</feature>
<dbReference type="PANTHER" id="PTHR11070">
    <property type="entry name" value="UVRD / RECB / PCRA DNA HELICASE FAMILY MEMBER"/>
    <property type="match status" value="1"/>
</dbReference>
<dbReference type="GO" id="GO:0003677">
    <property type="term" value="F:DNA binding"/>
    <property type="evidence" value="ECO:0007669"/>
    <property type="project" value="InterPro"/>
</dbReference>
<keyword evidence="13 14" id="KW-0670">Pyruvate</keyword>
<dbReference type="EMBL" id="UFUW01000001">
    <property type="protein sequence ID" value="SUX23241.1"/>
    <property type="molecule type" value="Genomic_DNA"/>
</dbReference>
<keyword evidence="5" id="KW-0347">Helicase</keyword>
<dbReference type="InterPro" id="IPR003826">
    <property type="entry name" value="AdoMetDC_fam_prok"/>
</dbReference>
<dbReference type="Pfam" id="PF13538">
    <property type="entry name" value="UvrD_C_2"/>
    <property type="match status" value="1"/>
</dbReference>
<comment type="cofactor">
    <cofactor evidence="14">
        <name>pyruvate</name>
        <dbReference type="ChEBI" id="CHEBI:15361"/>
    </cofactor>
    <text evidence="14">Binds 1 pyruvoyl group covalently per subunit.</text>
</comment>
<keyword evidence="10 14" id="KW-0865">Zymogen</keyword>
<name>A0A381E998_9GAMM</name>
<gene>
    <name evidence="14 18" type="primary">speH</name>
    <name evidence="18" type="ORF">NCTC13294_01458</name>
</gene>
<dbReference type="GO" id="GO:0005524">
    <property type="term" value="F:ATP binding"/>
    <property type="evidence" value="ECO:0007669"/>
    <property type="project" value="UniProtKB-KW"/>
</dbReference>
<feature type="chain" id="PRO_5023264365" description="S-adenosylmethionine decarboxylase beta chain" evidence="14">
    <location>
        <begin position="1"/>
        <end position="693"/>
    </location>
</feature>
<evidence type="ECO:0000256" key="7">
    <source>
        <dbReference type="ARBA" id="ARBA00022840"/>
    </source>
</evidence>
<dbReference type="GO" id="GO:0004014">
    <property type="term" value="F:adenosylmethionine decarboxylase activity"/>
    <property type="evidence" value="ECO:0007669"/>
    <property type="project" value="UniProtKB-UniRule"/>
</dbReference>
<dbReference type="InterPro" id="IPR042284">
    <property type="entry name" value="AdoMetDC_N"/>
</dbReference>
<dbReference type="GO" id="GO:0043138">
    <property type="term" value="F:3'-5' DNA helicase activity"/>
    <property type="evidence" value="ECO:0007669"/>
    <property type="project" value="TreeGrafter"/>
</dbReference>
<dbReference type="InterPro" id="IPR014017">
    <property type="entry name" value="DNA_helicase_UvrD-like_C"/>
</dbReference>
<dbReference type="InterPro" id="IPR016067">
    <property type="entry name" value="S-AdoMet_deCO2ase_core"/>
</dbReference>
<protein>
    <recommendedName>
        <fullName evidence="14">S-adenosylmethionine decarboxylase proenzyme</fullName>
        <shortName evidence="14">AdoMetDC</shortName>
        <shortName evidence="14">SAMDC</shortName>
        <ecNumber evidence="14">4.1.1.50</ecNumber>
    </recommendedName>
    <component>
        <recommendedName>
            <fullName evidence="14">S-adenosylmethionine decarboxylase beta chain</fullName>
        </recommendedName>
    </component>
    <component>
        <recommendedName>
            <fullName evidence="14">S-adenosylmethionine decarboxylase alpha chain</fullName>
        </recommendedName>
    </component>
</protein>
<feature type="active site" description="Schiff-base intermediate with substrate; via pyruvic acid" evidence="14">
    <location>
        <position position="694"/>
    </location>
</feature>
<accession>A0A381E998</accession>
<dbReference type="GO" id="GO:0000725">
    <property type="term" value="P:recombinational repair"/>
    <property type="evidence" value="ECO:0007669"/>
    <property type="project" value="TreeGrafter"/>
</dbReference>
<keyword evidence="7" id="KW-0067">ATP-binding</keyword>
<evidence type="ECO:0000256" key="11">
    <source>
        <dbReference type="ARBA" id="ARBA00023239"/>
    </source>
</evidence>
<comment type="PTM">
    <text evidence="14">Is synthesized initially as an inactive proenzyme. Formation of the active enzyme involves a self-maturation process in which the active site pyruvoyl group is generated from an internal serine residue via an autocatalytic post-translational modification. Two non-identical subunits are generated from the proenzyme in this reaction, and the pyruvate is formed at the N-terminus of the alpha chain, which is derived from the carboxyl end of the proenzyme. The post-translation cleavage follows an unusual pathway, termed non-hydrolytic serinolysis, in which the side chain hydroxyl group of the serine supplies its oxygen atom to form the C-terminus of the beta chain, while the remainder of the serine residue undergoes an oxidative deamination to produce ammonia and the pyruvoyl group blocking the N-terminus of the alpha chain.</text>
</comment>
<feature type="domain" description="NERD" evidence="15">
    <location>
        <begin position="15"/>
        <end position="101"/>
    </location>
</feature>
<keyword evidence="19" id="KW-1185">Reference proteome</keyword>
<keyword evidence="9 14" id="KW-0620">Polyamine biosynthesis</keyword>
<feature type="active site" description="Proton donor; for catalytic activity" evidence="14">
    <location>
        <position position="714"/>
    </location>
</feature>
<feature type="domain" description="UvrD-like helicase C-terminal" evidence="16">
    <location>
        <begin position="418"/>
        <end position="539"/>
    </location>
</feature>
<dbReference type="Pfam" id="PF02675">
    <property type="entry name" value="AdoMet_dc"/>
    <property type="match status" value="1"/>
</dbReference>
<keyword evidence="8 14" id="KW-0745">Spermidine biosynthesis</keyword>
<evidence type="ECO:0000256" key="6">
    <source>
        <dbReference type="ARBA" id="ARBA00022813"/>
    </source>
</evidence>
<evidence type="ECO:0000259" key="15">
    <source>
        <dbReference type="Pfam" id="PF08378"/>
    </source>
</evidence>
<dbReference type="SUPFAM" id="SSF56276">
    <property type="entry name" value="S-adenosylmethionine decarboxylase"/>
    <property type="match status" value="1"/>
</dbReference>
<dbReference type="UniPathway" id="UPA00331">
    <property type="reaction ID" value="UER00451"/>
</dbReference>
<dbReference type="AlphaFoldDB" id="A0A381E998"/>
<dbReference type="OrthoDB" id="7066673at2"/>
<feature type="site" description="Cleavage (non-hydrolytic); by autolysis" evidence="14">
    <location>
        <begin position="693"/>
        <end position="694"/>
    </location>
</feature>
<evidence type="ECO:0000313" key="19">
    <source>
        <dbReference type="Proteomes" id="UP000254572"/>
    </source>
</evidence>
<keyword evidence="6 14" id="KW-0068">Autocatalytic cleavage</keyword>
<dbReference type="GO" id="GO:0016787">
    <property type="term" value="F:hydrolase activity"/>
    <property type="evidence" value="ECO:0007669"/>
    <property type="project" value="UniProtKB-KW"/>
</dbReference>
<keyword evidence="1 14" id="KW-0949">S-adenosyl-L-methionine</keyword>
<evidence type="ECO:0000256" key="5">
    <source>
        <dbReference type="ARBA" id="ARBA00022806"/>
    </source>
</evidence>
<organism evidence="18 19">
    <name type="scientific">Cardiobacterium valvarum</name>
    <dbReference type="NCBI Taxonomy" id="194702"/>
    <lineage>
        <taxon>Bacteria</taxon>
        <taxon>Pseudomonadati</taxon>
        <taxon>Pseudomonadota</taxon>
        <taxon>Gammaproteobacteria</taxon>
        <taxon>Cardiobacteriales</taxon>
        <taxon>Cardiobacteriaceae</taxon>
        <taxon>Cardiobacterium</taxon>
    </lineage>
</organism>
<evidence type="ECO:0000256" key="13">
    <source>
        <dbReference type="ARBA" id="ARBA00023317"/>
    </source>
</evidence>
<keyword evidence="12 14" id="KW-0704">Schiff base</keyword>
<comment type="catalytic activity">
    <reaction evidence="14">
        <text>S-adenosyl-L-methionine + H(+) = S-adenosyl 3-(methylsulfanyl)propylamine + CO2</text>
        <dbReference type="Rhea" id="RHEA:15981"/>
        <dbReference type="ChEBI" id="CHEBI:15378"/>
        <dbReference type="ChEBI" id="CHEBI:16526"/>
        <dbReference type="ChEBI" id="CHEBI:57443"/>
        <dbReference type="ChEBI" id="CHEBI:59789"/>
        <dbReference type="EC" id="4.1.1.50"/>
    </reaction>
</comment>
<dbReference type="Gene3D" id="3.30.160.750">
    <property type="match status" value="1"/>
</dbReference>
<evidence type="ECO:0000256" key="2">
    <source>
        <dbReference type="ARBA" id="ARBA00022741"/>
    </source>
</evidence>
<comment type="similarity">
    <text evidence="14">Belongs to the prokaryotic AdoMetDC family. Type 1 subfamily.</text>
</comment>
<sequence>MAQILTSLKKSKMTVGEKRFAQLLSDYLDDDYLVWYNVATSGSIRRYPDFLIFHPGHGLWCLEIKDWHMGNIKGMDKEHVILKSGDQRITIANPLEQARGCCLPIIDRMKKDRRLRHANGKYQGKLRFPWAFGAVMCNWQRSRISEAARTLLEDCFPPHLTWYKEDIEAGGLERNTFLAKLHAMQPFRPLELLTDGQSERVRAHIYPEFIIDESQKRIFEVEPDHDDIIHIMDARQEELARKLGEGHRVIHGVAGSGKTIILQHRARQLAAENPDKPILIICYNIMLASLLRARLAGVPHLEIHHFHEWCGEMKNSYGISVPLSNNYPEALANATCTAVANGQIPGGQYHAVLIDEGHDFAEDWLRALTTMPEGADAKEQRLLFLYDDAQNLYFPKRRGLDFSLKSVGIQAQGRTDILNTNYRNSEEICRYADDFKHRFMDDTPITVKDDMDIFTPEEDTTGTDEGVPTVAVEAGGEHSGYEPEFLRFASRGEEIKAIIAQIHAWHAEGVPYGDIAVLCHTNKQCEALANTLGNAGIPLQNPVSSADRKNYRPDPQRLLVCTIHSSKGGEFPRVIVASIDNLPDNSEEQQQQNARLLYVGMTRAQHYLCLTATGENTYTRYLPQTVVDAPRHITGTHALLDCYGCDAALLGNAGRLENILREAAQAAGANILAAHFHHFGAGAGVTGVLLLAESHLSIHTWPEHRFAALDVYLCSGDIARARRMIEAALRPAHSDWRAFPRGYGDKEPS</sequence>
<dbReference type="Pfam" id="PF13361">
    <property type="entry name" value="UvrD_C"/>
    <property type="match status" value="1"/>
</dbReference>
<reference evidence="18 19" key="1">
    <citation type="submission" date="2018-06" db="EMBL/GenBank/DDBJ databases">
        <authorList>
            <consortium name="Pathogen Informatics"/>
            <person name="Doyle S."/>
        </authorList>
    </citation>
    <scope>NUCLEOTIDE SEQUENCE [LARGE SCALE GENOMIC DNA]</scope>
    <source>
        <strain evidence="18 19">NCTC13294</strain>
    </source>
</reference>
<dbReference type="EC" id="4.1.1.50" evidence="14"/>
<comment type="function">
    <text evidence="14">Catalyzes the decarboxylation of S-adenosylmethionine to S-adenosylmethioninamine (dcAdoMet), the propylamine donor required for the synthesis of the polyamines spermine and spermidine from the diamine putrescine.</text>
</comment>
<dbReference type="PANTHER" id="PTHR11070:SF2">
    <property type="entry name" value="ATP-DEPENDENT DNA HELICASE SRS2"/>
    <property type="match status" value="1"/>
</dbReference>
<dbReference type="InterPro" id="IPR011528">
    <property type="entry name" value="NERD"/>
</dbReference>
<dbReference type="InterPro" id="IPR017716">
    <property type="entry name" value="S-AdoMet_deCOase_pro-enz"/>
</dbReference>
<evidence type="ECO:0000256" key="9">
    <source>
        <dbReference type="ARBA" id="ARBA00023115"/>
    </source>
</evidence>
<dbReference type="GO" id="GO:0005829">
    <property type="term" value="C:cytosol"/>
    <property type="evidence" value="ECO:0007669"/>
    <property type="project" value="TreeGrafter"/>
</dbReference>
<dbReference type="Proteomes" id="UP000254572">
    <property type="component" value="Unassembled WGS sequence"/>
</dbReference>
<evidence type="ECO:0000256" key="10">
    <source>
        <dbReference type="ARBA" id="ARBA00023145"/>
    </source>
</evidence>
<evidence type="ECO:0000256" key="12">
    <source>
        <dbReference type="ARBA" id="ARBA00023270"/>
    </source>
</evidence>
<dbReference type="InterPro" id="IPR042286">
    <property type="entry name" value="AdoMetDC_C"/>
</dbReference>
<comment type="subunit">
    <text evidence="14">Heterotetramer of two alpha and two beta chains arranged as a dimer of alpha/beta heterodimers.</text>
</comment>
<evidence type="ECO:0000256" key="1">
    <source>
        <dbReference type="ARBA" id="ARBA00022691"/>
    </source>
</evidence>